<proteinExistence type="predicted"/>
<dbReference type="EMBL" id="CM007895">
    <property type="protein sequence ID" value="OTG22734.1"/>
    <property type="molecule type" value="Genomic_DNA"/>
</dbReference>
<evidence type="ECO:0000313" key="4">
    <source>
        <dbReference type="Proteomes" id="UP000215914"/>
    </source>
</evidence>
<organism evidence="3 4">
    <name type="scientific">Helianthus annuus</name>
    <name type="common">Common sunflower</name>
    <dbReference type="NCBI Taxonomy" id="4232"/>
    <lineage>
        <taxon>Eukaryota</taxon>
        <taxon>Viridiplantae</taxon>
        <taxon>Streptophyta</taxon>
        <taxon>Embryophyta</taxon>
        <taxon>Tracheophyta</taxon>
        <taxon>Spermatophyta</taxon>
        <taxon>Magnoliopsida</taxon>
        <taxon>eudicotyledons</taxon>
        <taxon>Gunneridae</taxon>
        <taxon>Pentapetalae</taxon>
        <taxon>asterids</taxon>
        <taxon>campanulids</taxon>
        <taxon>Asterales</taxon>
        <taxon>Asteraceae</taxon>
        <taxon>Asteroideae</taxon>
        <taxon>Heliantheae alliance</taxon>
        <taxon>Heliantheae</taxon>
        <taxon>Helianthus</taxon>
    </lineage>
</organism>
<protein>
    <submittedName>
        <fullName evidence="3">Uncharacterized protein</fullName>
    </submittedName>
</protein>
<dbReference type="AlphaFoldDB" id="A0A251UI01"/>
<reference evidence="2" key="3">
    <citation type="submission" date="2020-06" db="EMBL/GenBank/DDBJ databases">
        <title>Helianthus annuus Genome sequencing and assembly Release 2.</title>
        <authorList>
            <person name="Gouzy J."/>
            <person name="Langlade N."/>
            <person name="Munos S."/>
        </authorList>
    </citation>
    <scope>NUCLEOTIDE SEQUENCE</scope>
    <source>
        <tissue evidence="2">Leaves</tissue>
    </source>
</reference>
<keyword evidence="4" id="KW-1185">Reference proteome</keyword>
<sequence>MSYYSRNQTKKVKFPYPPQTKRETKPVRRGSTKRLESYRKKRKLRLYKRLSRLKKQHTVRQ</sequence>
<gene>
    <name evidence="3" type="ORF">HannXRQ_Chr06g0174741</name>
    <name evidence="2" type="ORF">HanXRQr2_Chr14g0647561</name>
</gene>
<feature type="region of interest" description="Disordered" evidence="1">
    <location>
        <begin position="1"/>
        <end position="37"/>
    </location>
</feature>
<accession>A0A251UI01</accession>
<dbReference type="Proteomes" id="UP000215914">
    <property type="component" value="Chromosome 6"/>
</dbReference>
<evidence type="ECO:0000256" key="1">
    <source>
        <dbReference type="SAM" id="MobiDB-lite"/>
    </source>
</evidence>
<reference evidence="2 4" key="1">
    <citation type="journal article" date="2017" name="Nature">
        <title>The sunflower genome provides insights into oil metabolism, flowering and Asterid evolution.</title>
        <authorList>
            <person name="Badouin H."/>
            <person name="Gouzy J."/>
            <person name="Grassa C.J."/>
            <person name="Murat F."/>
            <person name="Staton S.E."/>
            <person name="Cottret L."/>
            <person name="Lelandais-Briere C."/>
            <person name="Owens G.L."/>
            <person name="Carrere S."/>
            <person name="Mayjonade B."/>
            <person name="Legrand L."/>
            <person name="Gill N."/>
            <person name="Kane N.C."/>
            <person name="Bowers J.E."/>
            <person name="Hubner S."/>
            <person name="Bellec A."/>
            <person name="Berard A."/>
            <person name="Berges H."/>
            <person name="Blanchet N."/>
            <person name="Boniface M.C."/>
            <person name="Brunel D."/>
            <person name="Catrice O."/>
            <person name="Chaidir N."/>
            <person name="Claudel C."/>
            <person name="Donnadieu C."/>
            <person name="Faraut T."/>
            <person name="Fievet G."/>
            <person name="Helmstetter N."/>
            <person name="King M."/>
            <person name="Knapp S.J."/>
            <person name="Lai Z."/>
            <person name="Le Paslier M.C."/>
            <person name="Lippi Y."/>
            <person name="Lorenzon L."/>
            <person name="Mandel J.R."/>
            <person name="Marage G."/>
            <person name="Marchand G."/>
            <person name="Marquand E."/>
            <person name="Bret-Mestries E."/>
            <person name="Morien E."/>
            <person name="Nambeesan S."/>
            <person name="Nguyen T."/>
            <person name="Pegot-Espagnet P."/>
            <person name="Pouilly N."/>
            <person name="Raftis F."/>
            <person name="Sallet E."/>
            <person name="Schiex T."/>
            <person name="Thomas J."/>
            <person name="Vandecasteele C."/>
            <person name="Vares D."/>
            <person name="Vear F."/>
            <person name="Vautrin S."/>
            <person name="Crespi M."/>
            <person name="Mangin B."/>
            <person name="Burke J.M."/>
            <person name="Salse J."/>
            <person name="Munos S."/>
            <person name="Vincourt P."/>
            <person name="Rieseberg L.H."/>
            <person name="Langlade N.B."/>
        </authorList>
    </citation>
    <scope>NUCLEOTIDE SEQUENCE [LARGE SCALE GENOMIC DNA]</scope>
    <source>
        <strain evidence="4">cv. SF193</strain>
        <tissue evidence="2">Leaves</tissue>
    </source>
</reference>
<dbReference type="Gramene" id="mRNA:HanXRQr2_Chr14g0647561">
    <property type="protein sequence ID" value="mRNA:HanXRQr2_Chr14g0647561"/>
    <property type="gene ID" value="HanXRQr2_Chr14g0647561"/>
</dbReference>
<evidence type="ECO:0000313" key="3">
    <source>
        <dbReference type="EMBL" id="OTG22734.1"/>
    </source>
</evidence>
<evidence type="ECO:0000313" key="2">
    <source>
        <dbReference type="EMBL" id="KAF5769379.1"/>
    </source>
</evidence>
<dbReference type="EMBL" id="MNCJ02000329">
    <property type="protein sequence ID" value="KAF5769379.1"/>
    <property type="molecule type" value="Genomic_DNA"/>
</dbReference>
<reference evidence="3" key="2">
    <citation type="submission" date="2017-02" db="EMBL/GenBank/DDBJ databases">
        <title>Sunflower complete genome.</title>
        <authorList>
            <person name="Langlade N."/>
            <person name="Munos S."/>
        </authorList>
    </citation>
    <scope>NUCLEOTIDE SEQUENCE [LARGE SCALE GENOMIC DNA]</scope>
    <source>
        <tissue evidence="3">Leaves</tissue>
    </source>
</reference>
<dbReference type="InParanoid" id="A0A251UI01"/>
<name>A0A251UI01_HELAN</name>